<dbReference type="GO" id="GO:0071111">
    <property type="term" value="F:cyclic-guanylate-specific phosphodiesterase activity"/>
    <property type="evidence" value="ECO:0007669"/>
    <property type="project" value="UniProtKB-EC"/>
</dbReference>
<dbReference type="Gene3D" id="3.20.20.450">
    <property type="entry name" value="EAL domain"/>
    <property type="match status" value="1"/>
</dbReference>
<dbReference type="EMBL" id="PDTV01000012">
    <property type="protein sequence ID" value="PIE82774.1"/>
    <property type="molecule type" value="Genomic_DNA"/>
</dbReference>
<dbReference type="InterPro" id="IPR052155">
    <property type="entry name" value="Biofilm_reg_signaling"/>
</dbReference>
<dbReference type="FunFam" id="3.20.20.450:FF:000001">
    <property type="entry name" value="Cyclic di-GMP phosphodiesterase yahA"/>
    <property type="match status" value="1"/>
</dbReference>
<dbReference type="AlphaFoldDB" id="A0A2G6PE02"/>
<gene>
    <name evidence="7" type="ORF">CSA09_05025</name>
</gene>
<dbReference type="SUPFAM" id="SSF141868">
    <property type="entry name" value="EAL domain-like"/>
    <property type="match status" value="1"/>
</dbReference>
<dbReference type="NCBIfam" id="TIGR00254">
    <property type="entry name" value="GGDEF"/>
    <property type="match status" value="1"/>
</dbReference>
<dbReference type="Pfam" id="PF00563">
    <property type="entry name" value="EAL"/>
    <property type="match status" value="1"/>
</dbReference>
<feature type="domain" description="EAL" evidence="5">
    <location>
        <begin position="188"/>
        <end position="442"/>
    </location>
</feature>
<reference evidence="7 8" key="1">
    <citation type="submission" date="2017-10" db="EMBL/GenBank/DDBJ databases">
        <title>Novel microbial diversity and functional potential in the marine mammal oral microbiome.</title>
        <authorList>
            <person name="Dudek N.K."/>
            <person name="Sun C.L."/>
            <person name="Burstein D."/>
            <person name="Kantor R.S."/>
            <person name="Aliaga Goltsman D.S."/>
            <person name="Bik E.M."/>
            <person name="Thomas B.C."/>
            <person name="Banfield J.F."/>
            <person name="Relman D.A."/>
        </authorList>
    </citation>
    <scope>NUCLEOTIDE SEQUENCE [LARGE SCALE GENOMIC DNA]</scope>
    <source>
        <strain evidence="7">DOLJORAL78_50_517</strain>
    </source>
</reference>
<evidence type="ECO:0000313" key="8">
    <source>
        <dbReference type="Proteomes" id="UP000229278"/>
    </source>
</evidence>
<dbReference type="SMART" id="SM00052">
    <property type="entry name" value="EAL"/>
    <property type="match status" value="1"/>
</dbReference>
<organism evidence="7 8">
    <name type="scientific">Candidatus Contendibacter odensensis</name>
    <dbReference type="NCBI Taxonomy" id="1400860"/>
    <lineage>
        <taxon>Bacteria</taxon>
        <taxon>Pseudomonadati</taxon>
        <taxon>Pseudomonadota</taxon>
        <taxon>Gammaproteobacteria</taxon>
        <taxon>Candidatus Competibacteraceae</taxon>
        <taxon>Candidatus Contendibacter</taxon>
    </lineage>
</organism>
<dbReference type="CDD" id="cd01948">
    <property type="entry name" value="EAL"/>
    <property type="match status" value="1"/>
</dbReference>
<evidence type="ECO:0000256" key="2">
    <source>
        <dbReference type="ARBA" id="ARBA00012282"/>
    </source>
</evidence>
<dbReference type="InterPro" id="IPR035919">
    <property type="entry name" value="EAL_sf"/>
</dbReference>
<dbReference type="PROSITE" id="PS50883">
    <property type="entry name" value="EAL"/>
    <property type="match status" value="1"/>
</dbReference>
<protein>
    <recommendedName>
        <fullName evidence="2">cyclic-guanylate-specific phosphodiesterase</fullName>
        <ecNumber evidence="2">3.1.4.52</ecNumber>
    </recommendedName>
</protein>
<dbReference type="PANTHER" id="PTHR44757">
    <property type="entry name" value="DIGUANYLATE CYCLASE DGCP"/>
    <property type="match status" value="1"/>
</dbReference>
<evidence type="ECO:0000256" key="4">
    <source>
        <dbReference type="ARBA" id="ARBA00051114"/>
    </source>
</evidence>
<dbReference type="FunFam" id="3.30.70.270:FF:000001">
    <property type="entry name" value="Diguanylate cyclase domain protein"/>
    <property type="match status" value="1"/>
</dbReference>
<evidence type="ECO:0000256" key="1">
    <source>
        <dbReference type="ARBA" id="ARBA00001946"/>
    </source>
</evidence>
<dbReference type="PANTHER" id="PTHR44757:SF2">
    <property type="entry name" value="BIOFILM ARCHITECTURE MAINTENANCE PROTEIN MBAA"/>
    <property type="match status" value="1"/>
</dbReference>
<sequence length="451" mass="49701">MISLAVNRPSSIFIIWHHHDALTDLPNRILLEERAKLALAMALRRNESLALLFFDLDHFKEINDSLGHPVGDALLVQVADQIRKILRKGDTLARISGDEFTVLLPEAGQDGAAQVASNILAVLRKPVTLGEHQFSVTGSVGISLYPRDGSNFDVLFKNADAAMYQAKRLGRDAFCFYDPAMNTATLERFTLMSGLRKAVKDGQLRTYFQPKIRLADRCIVGAEALVRWQHPDMGLMSPELFIPVAEKNDLIVTLGQWVLEDVCQQLATWRQAGLPPLTIALNMATRHFQTPRLAKTLAALLAQYDLTPDLLELELTESTVLKADSDTLSTLEDLQQLGISLAIDDFGTGYSNLAHLKNLPLASLKIDNSFIQGLATASDNRVITATIVSLGHNLGLTVVAEGVETEQQCNILMEQSCDLAQGYLFSPPLPAADFADWLVSGQQNNEYLLRT</sequence>
<evidence type="ECO:0000259" key="5">
    <source>
        <dbReference type="PROSITE" id="PS50883"/>
    </source>
</evidence>
<feature type="domain" description="GGDEF" evidence="6">
    <location>
        <begin position="47"/>
        <end position="179"/>
    </location>
</feature>
<accession>A0A2G6PE02</accession>
<dbReference type="InterPro" id="IPR000160">
    <property type="entry name" value="GGDEF_dom"/>
</dbReference>
<dbReference type="SMART" id="SM00267">
    <property type="entry name" value="GGDEF"/>
    <property type="match status" value="1"/>
</dbReference>
<evidence type="ECO:0000313" key="7">
    <source>
        <dbReference type="EMBL" id="PIE82774.1"/>
    </source>
</evidence>
<dbReference type="InterPro" id="IPR001633">
    <property type="entry name" value="EAL_dom"/>
</dbReference>
<dbReference type="CDD" id="cd01949">
    <property type="entry name" value="GGDEF"/>
    <property type="match status" value="1"/>
</dbReference>
<name>A0A2G6PE02_9GAMM</name>
<dbReference type="Pfam" id="PF00990">
    <property type="entry name" value="GGDEF"/>
    <property type="match status" value="1"/>
</dbReference>
<comment type="caution">
    <text evidence="7">The sequence shown here is derived from an EMBL/GenBank/DDBJ whole genome shotgun (WGS) entry which is preliminary data.</text>
</comment>
<dbReference type="EC" id="3.1.4.52" evidence="2"/>
<dbReference type="GO" id="GO:0071732">
    <property type="term" value="P:cellular response to nitric oxide"/>
    <property type="evidence" value="ECO:0007669"/>
    <property type="project" value="UniProtKB-ARBA"/>
</dbReference>
<evidence type="ECO:0000259" key="6">
    <source>
        <dbReference type="PROSITE" id="PS50887"/>
    </source>
</evidence>
<dbReference type="SUPFAM" id="SSF55073">
    <property type="entry name" value="Nucleotide cyclase"/>
    <property type="match status" value="1"/>
</dbReference>
<dbReference type="PROSITE" id="PS50887">
    <property type="entry name" value="GGDEF"/>
    <property type="match status" value="1"/>
</dbReference>
<dbReference type="InterPro" id="IPR029787">
    <property type="entry name" value="Nucleotide_cyclase"/>
</dbReference>
<comment type="cofactor">
    <cofactor evidence="1">
        <name>Mg(2+)</name>
        <dbReference type="ChEBI" id="CHEBI:18420"/>
    </cofactor>
</comment>
<dbReference type="InterPro" id="IPR043128">
    <property type="entry name" value="Rev_trsase/Diguanyl_cyclase"/>
</dbReference>
<dbReference type="Gene3D" id="3.30.70.270">
    <property type="match status" value="1"/>
</dbReference>
<dbReference type="Proteomes" id="UP000229278">
    <property type="component" value="Unassembled WGS sequence"/>
</dbReference>
<evidence type="ECO:0000256" key="3">
    <source>
        <dbReference type="ARBA" id="ARBA00022636"/>
    </source>
</evidence>
<proteinExistence type="predicted"/>
<keyword evidence="3" id="KW-0973">c-di-GMP</keyword>
<comment type="catalytic activity">
    <reaction evidence="4">
        <text>3',3'-c-di-GMP + H2O = 5'-phosphoguanylyl(3'-&gt;5')guanosine + H(+)</text>
        <dbReference type="Rhea" id="RHEA:24902"/>
        <dbReference type="ChEBI" id="CHEBI:15377"/>
        <dbReference type="ChEBI" id="CHEBI:15378"/>
        <dbReference type="ChEBI" id="CHEBI:58754"/>
        <dbReference type="ChEBI" id="CHEBI:58805"/>
        <dbReference type="EC" id="3.1.4.52"/>
    </reaction>
    <physiologicalReaction direction="left-to-right" evidence="4">
        <dbReference type="Rhea" id="RHEA:24903"/>
    </physiologicalReaction>
</comment>